<name>X1ECJ5_9ZZZZ</name>
<dbReference type="EMBL" id="BART01040623">
    <property type="protein sequence ID" value="GAH30337.1"/>
    <property type="molecule type" value="Genomic_DNA"/>
</dbReference>
<reference evidence="1" key="1">
    <citation type="journal article" date="2014" name="Front. Microbiol.">
        <title>High frequency of phylogenetically diverse reductive dehalogenase-homologous genes in deep subseafloor sedimentary metagenomes.</title>
        <authorList>
            <person name="Kawai M."/>
            <person name="Futagami T."/>
            <person name="Toyoda A."/>
            <person name="Takaki Y."/>
            <person name="Nishi S."/>
            <person name="Hori S."/>
            <person name="Arai W."/>
            <person name="Tsubouchi T."/>
            <person name="Morono Y."/>
            <person name="Uchiyama I."/>
            <person name="Ito T."/>
            <person name="Fujiyama A."/>
            <person name="Inagaki F."/>
            <person name="Takami H."/>
        </authorList>
    </citation>
    <scope>NUCLEOTIDE SEQUENCE</scope>
    <source>
        <strain evidence="1">Expedition CK06-06</strain>
    </source>
</reference>
<gene>
    <name evidence="1" type="ORF">S01H4_65989</name>
</gene>
<protein>
    <submittedName>
        <fullName evidence="1">Uncharacterized protein</fullName>
    </submittedName>
</protein>
<proteinExistence type="predicted"/>
<comment type="caution">
    <text evidence="1">The sequence shown here is derived from an EMBL/GenBank/DDBJ whole genome shotgun (WGS) entry which is preliminary data.</text>
</comment>
<sequence length="31" mass="3500">IGNTILIENVTAGSHLELFENNRLMFYGSFV</sequence>
<evidence type="ECO:0000313" key="1">
    <source>
        <dbReference type="EMBL" id="GAH30337.1"/>
    </source>
</evidence>
<organism evidence="1">
    <name type="scientific">marine sediment metagenome</name>
    <dbReference type="NCBI Taxonomy" id="412755"/>
    <lineage>
        <taxon>unclassified sequences</taxon>
        <taxon>metagenomes</taxon>
        <taxon>ecological metagenomes</taxon>
    </lineage>
</organism>
<feature type="non-terminal residue" evidence="1">
    <location>
        <position position="1"/>
    </location>
</feature>
<dbReference type="AlphaFoldDB" id="X1ECJ5"/>
<accession>X1ECJ5</accession>